<dbReference type="PROSITE" id="PS00806">
    <property type="entry name" value="ALDOLASE_CLASS_II_2"/>
    <property type="match status" value="1"/>
</dbReference>
<evidence type="ECO:0000256" key="3">
    <source>
        <dbReference type="ARBA" id="ARBA00005812"/>
    </source>
</evidence>
<dbReference type="EC" id="4.1.2.13" evidence="4 12"/>
<dbReference type="UniPathway" id="UPA00109">
    <property type="reaction ID" value="UER00183"/>
</dbReference>
<keyword evidence="8 12" id="KW-0456">Lyase</keyword>
<evidence type="ECO:0000313" key="14">
    <source>
        <dbReference type="Proteomes" id="UP000502958"/>
    </source>
</evidence>
<dbReference type="GO" id="GO:0005829">
    <property type="term" value="C:cytosol"/>
    <property type="evidence" value="ECO:0007669"/>
    <property type="project" value="TreeGrafter"/>
</dbReference>
<evidence type="ECO:0000256" key="9">
    <source>
        <dbReference type="PIRSR" id="PIRSR001359-1"/>
    </source>
</evidence>
<dbReference type="NCBIfam" id="NF006628">
    <property type="entry name" value="PRK09197.1"/>
    <property type="match status" value="1"/>
</dbReference>
<feature type="binding site" evidence="10">
    <location>
        <begin position="286"/>
        <end position="289"/>
    </location>
    <ligand>
        <name>dihydroxyacetone phosphate</name>
        <dbReference type="ChEBI" id="CHEBI:57642"/>
    </ligand>
</feature>
<dbReference type="SUPFAM" id="SSF51569">
    <property type="entry name" value="Aldolase"/>
    <property type="match status" value="1"/>
</dbReference>
<dbReference type="CDD" id="cd00946">
    <property type="entry name" value="FBP_aldolase_IIA"/>
    <property type="match status" value="1"/>
</dbReference>
<dbReference type="InterPro" id="IPR006411">
    <property type="entry name" value="Fruct_bisP_bact"/>
</dbReference>
<dbReference type="PANTHER" id="PTHR30559:SF0">
    <property type="entry name" value="FRUCTOSE-BISPHOSPHATE ALDOLASE"/>
    <property type="match status" value="1"/>
</dbReference>
<comment type="function">
    <text evidence="12">Catalyzes the aldol condensation of dihydroxyacetone phosphate (DHAP or glycerone-phosphate) with glyceraldehyde 3-phosphate (G3P) to form fructose 1,6-bisphosphate (FBP) in gluconeogenesis and the reverse reaction in glycolysis.</text>
</comment>
<feature type="binding site" evidence="11">
    <location>
        <position position="264"/>
    </location>
    <ligand>
        <name>Zn(2+)</name>
        <dbReference type="ChEBI" id="CHEBI:29105"/>
        <label>1</label>
        <note>catalytic</note>
    </ligand>
</feature>
<sequence>MNILNTISPGVLNGNEARIIFEIAKKKQFAIPAVNCIGTDSINTVLETAARVKSPVIIQFSYGGASFIAGYKNRFSSYAEQIIQGSISGAQHVHLMAKHYKIPVILHTDHCPKELLSWIDGLLEIGKKHYFNYNQPLFTSHMIDLSKEKLKDNISICKRYFKKMNKINMMLEIELGCTGGEEDGIDNTTMDKKLLYTHPEDVNYAYEILNKISQNFSIAASFGNIHGVYQAGNVDLKPSILKQSQQYVSSKHNLKNNPLNLVFHGGSGSNLQEIQEAIQYGVVKMNLDTDMQWATWKGVLNFYNKNKEFLQNQLGNKHDQNKPNKKYYDPRSWIRHAQESMSLRLEKSFKELNSYNIL</sequence>
<dbReference type="Proteomes" id="UP000502958">
    <property type="component" value="Chromosome"/>
</dbReference>
<dbReference type="PROSITE" id="PS00602">
    <property type="entry name" value="ALDOLASE_CLASS_II_1"/>
    <property type="match status" value="1"/>
</dbReference>
<proteinExistence type="inferred from homology"/>
<keyword evidence="5 11" id="KW-0479">Metal-binding</keyword>
<protein>
    <recommendedName>
        <fullName evidence="4 12">Fructose-bisphosphate aldolase</fullName>
        <shortName evidence="12">FBP aldolase</shortName>
        <ecNumber evidence="4 12">4.1.2.13</ecNumber>
    </recommendedName>
</protein>
<feature type="active site" description="Proton donor" evidence="9">
    <location>
        <position position="109"/>
    </location>
</feature>
<dbReference type="AlphaFoldDB" id="A0A6C1FC55"/>
<feature type="binding site" evidence="11">
    <location>
        <position position="144"/>
    </location>
    <ligand>
        <name>Zn(2+)</name>
        <dbReference type="ChEBI" id="CHEBI:29105"/>
        <label>2</label>
    </ligand>
</feature>
<dbReference type="RefSeq" id="WP_163119498.1">
    <property type="nucleotide sequence ID" value="NZ_CP047588.1"/>
</dbReference>
<feature type="binding site" evidence="10">
    <location>
        <begin position="265"/>
        <end position="267"/>
    </location>
    <ligand>
        <name>dihydroxyacetone phosphate</name>
        <dbReference type="ChEBI" id="CHEBI:57642"/>
    </ligand>
</feature>
<dbReference type="PIRSF" id="PIRSF001359">
    <property type="entry name" value="F_bP_aldolase_II"/>
    <property type="match status" value="1"/>
</dbReference>
<keyword evidence="7 12" id="KW-0324">Glycolysis</keyword>
<gene>
    <name evidence="13" type="primary">fbaA</name>
    <name evidence="13" type="ORF">GUU85_02115</name>
</gene>
<dbReference type="InterPro" id="IPR013785">
    <property type="entry name" value="Aldolase_TIM"/>
</dbReference>
<comment type="pathway">
    <text evidence="2 12">Carbohydrate degradation; glycolysis; D-glyceraldehyde 3-phosphate and glycerone phosphate from D-glucose: step 4/4.</text>
</comment>
<dbReference type="EMBL" id="CP047588">
    <property type="protein sequence ID" value="QIE02140.1"/>
    <property type="molecule type" value="Genomic_DNA"/>
</dbReference>
<name>A0A6C1FC55_BUCUN</name>
<evidence type="ECO:0000256" key="12">
    <source>
        <dbReference type="RuleBase" id="RU366023"/>
    </source>
</evidence>
<dbReference type="GO" id="GO:0006094">
    <property type="term" value="P:gluconeogenesis"/>
    <property type="evidence" value="ECO:0007669"/>
    <property type="project" value="TreeGrafter"/>
</dbReference>
<feature type="binding site" evidence="11">
    <location>
        <position position="174"/>
    </location>
    <ligand>
        <name>Zn(2+)</name>
        <dbReference type="ChEBI" id="CHEBI:29105"/>
        <label>2</label>
    </ligand>
</feature>
<evidence type="ECO:0000256" key="7">
    <source>
        <dbReference type="ARBA" id="ARBA00023152"/>
    </source>
</evidence>
<feature type="binding site" evidence="10">
    <location>
        <position position="227"/>
    </location>
    <ligand>
        <name>dihydroxyacetone phosphate</name>
        <dbReference type="ChEBI" id="CHEBI:57642"/>
    </ligand>
</feature>
<evidence type="ECO:0000256" key="6">
    <source>
        <dbReference type="ARBA" id="ARBA00022833"/>
    </source>
</evidence>
<dbReference type="GO" id="GO:0004332">
    <property type="term" value="F:fructose-bisphosphate aldolase activity"/>
    <property type="evidence" value="ECO:0007669"/>
    <property type="project" value="UniProtKB-EC"/>
</dbReference>
<dbReference type="NCBIfam" id="TIGR00167">
    <property type="entry name" value="cbbA"/>
    <property type="match status" value="1"/>
</dbReference>
<dbReference type="GO" id="GO:0006096">
    <property type="term" value="P:glycolytic process"/>
    <property type="evidence" value="ECO:0007669"/>
    <property type="project" value="UniProtKB-UniPathway"/>
</dbReference>
<evidence type="ECO:0000256" key="5">
    <source>
        <dbReference type="ARBA" id="ARBA00022723"/>
    </source>
</evidence>
<evidence type="ECO:0000256" key="1">
    <source>
        <dbReference type="ARBA" id="ARBA00000441"/>
    </source>
</evidence>
<evidence type="ECO:0000256" key="11">
    <source>
        <dbReference type="PIRSR" id="PIRSR001359-3"/>
    </source>
</evidence>
<evidence type="ECO:0000256" key="8">
    <source>
        <dbReference type="ARBA" id="ARBA00023239"/>
    </source>
</evidence>
<dbReference type="NCBIfam" id="TIGR01520">
    <property type="entry name" value="FruBisAldo_II_A"/>
    <property type="match status" value="1"/>
</dbReference>
<comment type="similarity">
    <text evidence="3 12">Belongs to the class II fructose-bisphosphate aldolase family.</text>
</comment>
<dbReference type="GO" id="GO:0008270">
    <property type="term" value="F:zinc ion binding"/>
    <property type="evidence" value="ECO:0007669"/>
    <property type="project" value="UniProtKB-UniRule"/>
</dbReference>
<feature type="binding site" evidence="11">
    <location>
        <position position="226"/>
    </location>
    <ligand>
        <name>Zn(2+)</name>
        <dbReference type="ChEBI" id="CHEBI:29105"/>
        <label>1</label>
        <note>catalytic</note>
    </ligand>
</feature>
<accession>A0A6C1FC55</accession>
<evidence type="ECO:0000256" key="4">
    <source>
        <dbReference type="ARBA" id="ARBA00013068"/>
    </source>
</evidence>
<dbReference type="Gene3D" id="3.20.20.70">
    <property type="entry name" value="Aldolase class I"/>
    <property type="match status" value="1"/>
</dbReference>
<evidence type="ECO:0000313" key="13">
    <source>
        <dbReference type="EMBL" id="QIE02140.1"/>
    </source>
</evidence>
<evidence type="ECO:0000256" key="2">
    <source>
        <dbReference type="ARBA" id="ARBA00004714"/>
    </source>
</evidence>
<dbReference type="InterPro" id="IPR000771">
    <property type="entry name" value="FBA_II"/>
</dbReference>
<comment type="cofactor">
    <cofactor evidence="11 12">
        <name>Zn(2+)</name>
        <dbReference type="ChEBI" id="CHEBI:29105"/>
    </cofactor>
    <text evidence="11 12">Binds 2 Zn(2+) ions per subunit. One is catalytic and the other provides a structural contribution.</text>
</comment>
<evidence type="ECO:0000256" key="10">
    <source>
        <dbReference type="PIRSR" id="PIRSR001359-2"/>
    </source>
</evidence>
<dbReference type="PANTHER" id="PTHR30559">
    <property type="entry name" value="FRUCTOSE-BISPHOSPHATE ALDOLASE CLASS 2"/>
    <property type="match status" value="1"/>
</dbReference>
<dbReference type="Pfam" id="PF01116">
    <property type="entry name" value="F_bP_aldolase"/>
    <property type="match status" value="1"/>
</dbReference>
<feature type="binding site" evidence="11">
    <location>
        <position position="110"/>
    </location>
    <ligand>
        <name>Zn(2+)</name>
        <dbReference type="ChEBI" id="CHEBI:29105"/>
        <label>1</label>
        <note>catalytic</note>
    </ligand>
</feature>
<reference evidence="13 14" key="1">
    <citation type="submission" date="2020-01" db="EMBL/GenBank/DDBJ databases">
        <title>Complete genome of Buchnera aphidicola isolated from Chaitophorus populeti.</title>
        <authorList>
            <person name="Park J."/>
            <person name="Xi H."/>
        </authorList>
    </citation>
    <scope>NUCLEOTIDE SEQUENCE [LARGE SCALE GENOMIC DNA]</scope>
    <source>
        <strain evidence="13 14">UsonBac</strain>
    </source>
</reference>
<keyword evidence="6 11" id="KW-0862">Zinc</keyword>
<organism evidence="13 14">
    <name type="scientific">Buchnera aphidicola subsp. Uroleucon sonchi</name>
    <dbReference type="NCBI Taxonomy" id="118118"/>
    <lineage>
        <taxon>Bacteria</taxon>
        <taxon>Pseudomonadati</taxon>
        <taxon>Pseudomonadota</taxon>
        <taxon>Gammaproteobacteria</taxon>
        <taxon>Enterobacterales</taxon>
        <taxon>Erwiniaceae</taxon>
        <taxon>Buchnera</taxon>
    </lineage>
</organism>
<comment type="catalytic activity">
    <reaction evidence="1 12">
        <text>beta-D-fructose 1,6-bisphosphate = D-glyceraldehyde 3-phosphate + dihydroxyacetone phosphate</text>
        <dbReference type="Rhea" id="RHEA:14729"/>
        <dbReference type="ChEBI" id="CHEBI:32966"/>
        <dbReference type="ChEBI" id="CHEBI:57642"/>
        <dbReference type="ChEBI" id="CHEBI:59776"/>
        <dbReference type="EC" id="4.1.2.13"/>
    </reaction>
</comment>